<accession>A0A3B0SX42</accession>
<proteinExistence type="inferred from homology"/>
<evidence type="ECO:0000256" key="4">
    <source>
        <dbReference type="ARBA" id="ARBA00003889"/>
    </source>
</evidence>
<evidence type="ECO:0000256" key="1">
    <source>
        <dbReference type="ARBA" id="ARBA00000312"/>
    </source>
</evidence>
<organism evidence="18">
    <name type="scientific">hydrothermal vent metagenome</name>
    <dbReference type="NCBI Taxonomy" id="652676"/>
    <lineage>
        <taxon>unclassified sequences</taxon>
        <taxon>metagenomes</taxon>
        <taxon>ecological metagenomes</taxon>
    </lineage>
</organism>
<dbReference type="EC" id="2.7.1.156" evidence="8"/>
<comment type="pathway">
    <text evidence="5">Cofactor biosynthesis; adenosylcobalamin biosynthesis; adenosylcobalamin from cob(II)yrinate a,c-diamide: step 6/7.</text>
</comment>
<evidence type="ECO:0000256" key="16">
    <source>
        <dbReference type="ARBA" id="ARBA00029570"/>
    </source>
</evidence>
<dbReference type="CDD" id="cd00544">
    <property type="entry name" value="CobU"/>
    <property type="match status" value="1"/>
</dbReference>
<evidence type="ECO:0000256" key="13">
    <source>
        <dbReference type="ARBA" id="ARBA00022777"/>
    </source>
</evidence>
<dbReference type="GO" id="GO:0005524">
    <property type="term" value="F:ATP binding"/>
    <property type="evidence" value="ECO:0007669"/>
    <property type="project" value="UniProtKB-KW"/>
</dbReference>
<evidence type="ECO:0000256" key="5">
    <source>
        <dbReference type="ARBA" id="ARBA00004692"/>
    </source>
</evidence>
<dbReference type="Pfam" id="PF02283">
    <property type="entry name" value="CobU"/>
    <property type="match status" value="1"/>
</dbReference>
<comment type="similarity">
    <text evidence="7">Belongs to the CobU/CobP family.</text>
</comment>
<comment type="function">
    <text evidence="4">Catalyzes ATP-dependent phosphorylation of adenosylcobinamide and addition of GMP to adenosylcobinamide phosphate.</text>
</comment>
<comment type="catalytic activity">
    <reaction evidence="2">
        <text>adenosylcob(III)inamide phosphate + GTP + H(+) = adenosylcob(III)inamide-GDP + diphosphate</text>
        <dbReference type="Rhea" id="RHEA:22712"/>
        <dbReference type="ChEBI" id="CHEBI:15378"/>
        <dbReference type="ChEBI" id="CHEBI:33019"/>
        <dbReference type="ChEBI" id="CHEBI:37565"/>
        <dbReference type="ChEBI" id="CHEBI:58502"/>
        <dbReference type="ChEBI" id="CHEBI:60487"/>
        <dbReference type="EC" id="2.7.7.62"/>
    </reaction>
</comment>
<dbReference type="SUPFAM" id="SSF52540">
    <property type="entry name" value="P-loop containing nucleoside triphosphate hydrolases"/>
    <property type="match status" value="1"/>
</dbReference>
<dbReference type="InterPro" id="IPR027417">
    <property type="entry name" value="P-loop_NTPase"/>
</dbReference>
<reference evidence="18" key="1">
    <citation type="submission" date="2018-06" db="EMBL/GenBank/DDBJ databases">
        <authorList>
            <person name="Zhirakovskaya E."/>
        </authorList>
    </citation>
    <scope>NUCLEOTIDE SEQUENCE</scope>
</reference>
<evidence type="ECO:0000256" key="2">
    <source>
        <dbReference type="ARBA" id="ARBA00000711"/>
    </source>
</evidence>
<evidence type="ECO:0000256" key="6">
    <source>
        <dbReference type="ARBA" id="ARBA00005159"/>
    </source>
</evidence>
<dbReference type="AlphaFoldDB" id="A0A3B0SX42"/>
<dbReference type="PANTHER" id="PTHR34848:SF1">
    <property type="entry name" value="BIFUNCTIONAL ADENOSYLCOBALAMIN BIOSYNTHESIS PROTEIN COBU"/>
    <property type="match status" value="1"/>
</dbReference>
<dbReference type="PIRSF" id="PIRSF006135">
    <property type="entry name" value="CobU"/>
    <property type="match status" value="1"/>
</dbReference>
<dbReference type="EMBL" id="UOED01000132">
    <property type="protein sequence ID" value="VAV99325.1"/>
    <property type="molecule type" value="Genomic_DNA"/>
</dbReference>
<keyword evidence="11 18" id="KW-0808">Transferase</keyword>
<sequence>MIRTTLLLGGARSGKSRLGEELALESGLDPVYIATAEARDGEMQARIRRHQQQRGEGWQTIEEPLFLTKTIRQEAAPERILLVDCLTLWLSNLIEQDRDVAGAGGELCAALAATRGPVILISNEVGQGIVPANALARHFRDEAGRLNQKIAAAVSDVSLIVAGLSLPLKRDGKPINREGLIL</sequence>
<evidence type="ECO:0000256" key="11">
    <source>
        <dbReference type="ARBA" id="ARBA00022679"/>
    </source>
</evidence>
<dbReference type="GO" id="GO:0008820">
    <property type="term" value="F:cobinamide phosphate guanylyltransferase activity"/>
    <property type="evidence" value="ECO:0007669"/>
    <property type="project" value="UniProtKB-EC"/>
</dbReference>
<evidence type="ECO:0000313" key="18">
    <source>
        <dbReference type="EMBL" id="VAV99325.1"/>
    </source>
</evidence>
<gene>
    <name evidence="18" type="ORF">MNBD_ALPHA02-1487</name>
</gene>
<keyword evidence="10" id="KW-0169">Cobalamin biosynthesis</keyword>
<evidence type="ECO:0000256" key="8">
    <source>
        <dbReference type="ARBA" id="ARBA00012016"/>
    </source>
</evidence>
<evidence type="ECO:0000256" key="3">
    <source>
        <dbReference type="ARBA" id="ARBA00001522"/>
    </source>
</evidence>
<dbReference type="PANTHER" id="PTHR34848">
    <property type="match status" value="1"/>
</dbReference>
<dbReference type="GO" id="GO:0043752">
    <property type="term" value="F:adenosylcobinamide kinase activity"/>
    <property type="evidence" value="ECO:0007669"/>
    <property type="project" value="UniProtKB-EC"/>
</dbReference>
<evidence type="ECO:0000256" key="17">
    <source>
        <dbReference type="ARBA" id="ARBA00030571"/>
    </source>
</evidence>
<evidence type="ECO:0000256" key="7">
    <source>
        <dbReference type="ARBA" id="ARBA00007490"/>
    </source>
</evidence>
<name>A0A3B0SX42_9ZZZZ</name>
<evidence type="ECO:0000256" key="15">
    <source>
        <dbReference type="ARBA" id="ARBA00023134"/>
    </source>
</evidence>
<keyword evidence="13 18" id="KW-0418">Kinase</keyword>
<protein>
    <recommendedName>
        <fullName evidence="16">Adenosylcobinamide kinase</fullName>
        <ecNumber evidence="8">2.7.1.156</ecNumber>
        <ecNumber evidence="9">2.7.7.62</ecNumber>
    </recommendedName>
    <alternativeName>
        <fullName evidence="17">Adenosylcobinamide-phosphate guanylyltransferase</fullName>
    </alternativeName>
</protein>
<dbReference type="GO" id="GO:0005525">
    <property type="term" value="F:GTP binding"/>
    <property type="evidence" value="ECO:0007669"/>
    <property type="project" value="UniProtKB-KW"/>
</dbReference>
<keyword evidence="18" id="KW-0548">Nucleotidyltransferase</keyword>
<dbReference type="InterPro" id="IPR003203">
    <property type="entry name" value="CobU/CobP"/>
</dbReference>
<comment type="catalytic activity">
    <reaction evidence="3">
        <text>adenosylcob(III)inamide + GTP = adenosylcob(III)inamide phosphate + GDP + H(+)</text>
        <dbReference type="Rhea" id="RHEA:15765"/>
        <dbReference type="ChEBI" id="CHEBI:2480"/>
        <dbReference type="ChEBI" id="CHEBI:15378"/>
        <dbReference type="ChEBI" id="CHEBI:37565"/>
        <dbReference type="ChEBI" id="CHEBI:58189"/>
        <dbReference type="ChEBI" id="CHEBI:58502"/>
        <dbReference type="EC" id="2.7.1.156"/>
    </reaction>
</comment>
<comment type="pathway">
    <text evidence="6">Cofactor biosynthesis; adenosylcobalamin biosynthesis; adenosylcobalamin from cob(II)yrinate a,c-diamide: step 5/7.</text>
</comment>
<dbReference type="NCBIfam" id="NF004469">
    <property type="entry name" value="PRK05800.1"/>
    <property type="match status" value="1"/>
</dbReference>
<evidence type="ECO:0000256" key="14">
    <source>
        <dbReference type="ARBA" id="ARBA00022840"/>
    </source>
</evidence>
<comment type="catalytic activity">
    <reaction evidence="1">
        <text>adenosylcob(III)inamide + ATP = adenosylcob(III)inamide phosphate + ADP + H(+)</text>
        <dbReference type="Rhea" id="RHEA:15769"/>
        <dbReference type="ChEBI" id="CHEBI:2480"/>
        <dbReference type="ChEBI" id="CHEBI:15378"/>
        <dbReference type="ChEBI" id="CHEBI:30616"/>
        <dbReference type="ChEBI" id="CHEBI:58502"/>
        <dbReference type="ChEBI" id="CHEBI:456216"/>
        <dbReference type="EC" id="2.7.1.156"/>
    </reaction>
</comment>
<evidence type="ECO:0000256" key="10">
    <source>
        <dbReference type="ARBA" id="ARBA00022573"/>
    </source>
</evidence>
<keyword evidence="14" id="KW-0067">ATP-binding</keyword>
<evidence type="ECO:0000256" key="9">
    <source>
        <dbReference type="ARBA" id="ARBA00012523"/>
    </source>
</evidence>
<keyword evidence="15" id="KW-0342">GTP-binding</keyword>
<keyword evidence="12" id="KW-0547">Nucleotide-binding</keyword>
<dbReference type="GO" id="GO:0009236">
    <property type="term" value="P:cobalamin biosynthetic process"/>
    <property type="evidence" value="ECO:0007669"/>
    <property type="project" value="UniProtKB-KW"/>
</dbReference>
<dbReference type="EC" id="2.7.7.62" evidence="9"/>
<evidence type="ECO:0000256" key="12">
    <source>
        <dbReference type="ARBA" id="ARBA00022741"/>
    </source>
</evidence>
<dbReference type="Gene3D" id="3.40.50.300">
    <property type="entry name" value="P-loop containing nucleotide triphosphate hydrolases"/>
    <property type="match status" value="1"/>
</dbReference>